<dbReference type="PATRIC" id="fig|1301098.3.peg.751"/>
<sequence>MNAPILNMHLADLLRQAQPYVGRAPSGPGQELSTKIVDALALIAPAEQYSAAGADVLAERRRQIHVEGFSLEHDDEHHRGELAIAAACYAEEAFCQMRDPDRLPEISQIVPELWPWEPTWWKPSLDARKNLVKAGALTLAAIGVIDRAIERELLEPSHD</sequence>
<proteinExistence type="predicted"/>
<dbReference type="Proteomes" id="UP000025241">
    <property type="component" value="Chromosome I"/>
</dbReference>
<accession>A0A024HCD4</accession>
<reference evidence="1 2" key="1">
    <citation type="submission" date="2013-03" db="EMBL/GenBank/DDBJ databases">
        <authorList>
            <person name="Linke B."/>
        </authorList>
    </citation>
    <scope>NUCLEOTIDE SEQUENCE [LARGE SCALE GENOMIC DNA]</scope>
    <source>
        <strain evidence="1 2">B13</strain>
    </source>
</reference>
<protein>
    <recommendedName>
        <fullName evidence="3">Phage protein</fullName>
    </recommendedName>
</protein>
<name>A0A024HCD4_PSEKB</name>
<organism evidence="1 2">
    <name type="scientific">Pseudomonas knackmussii (strain DSM 6978 / CCUG 54928 / LMG 23759 / B13)</name>
    <dbReference type="NCBI Taxonomy" id="1301098"/>
    <lineage>
        <taxon>Bacteria</taxon>
        <taxon>Pseudomonadati</taxon>
        <taxon>Pseudomonadota</taxon>
        <taxon>Gammaproteobacteria</taxon>
        <taxon>Pseudomonadales</taxon>
        <taxon>Pseudomonadaceae</taxon>
        <taxon>Pseudomonas</taxon>
    </lineage>
</organism>
<dbReference type="EMBL" id="HG322950">
    <property type="protein sequence ID" value="CDF82113.1"/>
    <property type="molecule type" value="Genomic_DNA"/>
</dbReference>
<evidence type="ECO:0000313" key="2">
    <source>
        <dbReference type="Proteomes" id="UP000025241"/>
    </source>
</evidence>
<dbReference type="HOGENOM" id="CLU_1659245_0_0_6"/>
<evidence type="ECO:0008006" key="3">
    <source>
        <dbReference type="Google" id="ProtNLM"/>
    </source>
</evidence>
<reference evidence="1 2" key="2">
    <citation type="submission" date="2014-05" db="EMBL/GenBank/DDBJ databases">
        <title>Genome sequence of the 3-chlorobenzoate degrading bacterium Pseudomonas knackmussii B13 shows multiple evidence for horizontal gene transfer.</title>
        <authorList>
            <person name="Miyazaki R."/>
            <person name="Bertelli C."/>
            <person name="Falquet L."/>
            <person name="Robinson-Rechavi M."/>
            <person name="Gharib W."/>
            <person name="Roy S."/>
            <person name="Van der Meer J.R."/>
        </authorList>
    </citation>
    <scope>NUCLEOTIDE SEQUENCE [LARGE SCALE GENOMIC DNA]</scope>
    <source>
        <strain evidence="1 2">B13</strain>
    </source>
</reference>
<dbReference type="RefSeq" id="WP_242411208.1">
    <property type="nucleotide sequence ID" value="NZ_HG322950.1"/>
</dbReference>
<dbReference type="KEGG" id="pkc:PKB_0745"/>
<dbReference type="STRING" id="1301098.PKB_0745"/>
<gene>
    <name evidence="1" type="ORF">PKB_0745</name>
</gene>
<dbReference type="AlphaFoldDB" id="A0A024HCD4"/>
<keyword evidence="2" id="KW-1185">Reference proteome</keyword>
<evidence type="ECO:0000313" key="1">
    <source>
        <dbReference type="EMBL" id="CDF82113.1"/>
    </source>
</evidence>